<dbReference type="Proteomes" id="UP000060699">
    <property type="component" value="Chromosome"/>
</dbReference>
<evidence type="ECO:0000313" key="4">
    <source>
        <dbReference type="EMBL" id="ALV08077.1"/>
    </source>
</evidence>
<gene>
    <name evidence="1" type="primary">rimM</name>
    <name evidence="4" type="ORF">RD2015_3622</name>
</gene>
<feature type="domain" description="RimM N-terminal" evidence="2">
    <location>
        <begin position="22"/>
        <end position="119"/>
    </location>
</feature>
<comment type="subcellular location">
    <subcellularLocation>
        <location evidence="1">Cytoplasm</location>
    </subcellularLocation>
</comment>
<dbReference type="HAMAP" id="MF_00014">
    <property type="entry name" value="Ribosome_mat_RimM"/>
    <property type="match status" value="1"/>
</dbReference>
<feature type="domain" description="Ribosome maturation factor RimM PRC barrel" evidence="3">
    <location>
        <begin position="131"/>
        <end position="202"/>
    </location>
</feature>
<dbReference type="SUPFAM" id="SSF50447">
    <property type="entry name" value="Translation proteins"/>
    <property type="match status" value="1"/>
</dbReference>
<keyword evidence="1" id="KW-0143">Chaperone</keyword>
<keyword evidence="1" id="KW-0690">Ribosome biogenesis</keyword>
<comment type="subunit">
    <text evidence="1">Binds ribosomal protein uS19.</text>
</comment>
<dbReference type="AlphaFoldDB" id="A0A0U3MHE6"/>
<dbReference type="KEGG" id="rdp:RD2015_3622"/>
<evidence type="ECO:0000259" key="2">
    <source>
        <dbReference type="Pfam" id="PF01782"/>
    </source>
</evidence>
<dbReference type="InterPro" id="IPR056792">
    <property type="entry name" value="PRC_RimM"/>
</dbReference>
<dbReference type="Gene3D" id="2.30.30.240">
    <property type="entry name" value="PRC-barrel domain"/>
    <property type="match status" value="1"/>
</dbReference>
<dbReference type="Gene3D" id="2.40.30.60">
    <property type="entry name" value="RimM"/>
    <property type="match status" value="1"/>
</dbReference>
<protein>
    <recommendedName>
        <fullName evidence="1">Ribosome maturation factor RimM</fullName>
    </recommendedName>
</protein>
<evidence type="ECO:0000313" key="5">
    <source>
        <dbReference type="Proteomes" id="UP000060699"/>
    </source>
</evidence>
<dbReference type="PANTHER" id="PTHR33692">
    <property type="entry name" value="RIBOSOME MATURATION FACTOR RIMM"/>
    <property type="match status" value="1"/>
</dbReference>
<name>A0A0U3MHE6_9BURK</name>
<dbReference type="SUPFAM" id="SSF50346">
    <property type="entry name" value="PRC-barrel domain"/>
    <property type="match status" value="1"/>
</dbReference>
<dbReference type="Pfam" id="PF24986">
    <property type="entry name" value="PRC_RimM"/>
    <property type="match status" value="1"/>
</dbReference>
<dbReference type="GO" id="GO:0005840">
    <property type="term" value="C:ribosome"/>
    <property type="evidence" value="ECO:0007669"/>
    <property type="project" value="InterPro"/>
</dbReference>
<dbReference type="Pfam" id="PF01782">
    <property type="entry name" value="RimM"/>
    <property type="match status" value="1"/>
</dbReference>
<organism evidence="4 5">
    <name type="scientific">Roseateles depolymerans</name>
    <dbReference type="NCBI Taxonomy" id="76731"/>
    <lineage>
        <taxon>Bacteria</taxon>
        <taxon>Pseudomonadati</taxon>
        <taxon>Pseudomonadota</taxon>
        <taxon>Betaproteobacteria</taxon>
        <taxon>Burkholderiales</taxon>
        <taxon>Sphaerotilaceae</taxon>
        <taxon>Roseateles</taxon>
    </lineage>
</organism>
<dbReference type="InterPro" id="IPR002676">
    <property type="entry name" value="RimM_N"/>
</dbReference>
<dbReference type="PANTHER" id="PTHR33692:SF1">
    <property type="entry name" value="RIBOSOME MATURATION FACTOR RIMM"/>
    <property type="match status" value="1"/>
</dbReference>
<sequence>MKHAPDLTDDLSTAMPEDAIEVGRVLDAWGIKGWIKILSHSADADALFNSRRWFLKPSERVNGAPPRPGAPSAGTPVPPVLKILSVRDHGDGIVAQAEGVSDRSAAEALKGARIFVSRSTFPQTDPDEYYWIDLIGLTVVNREGQTLGEVTDLIDTGPHCVLRIVPPGLTPPVKPEQEILIPFVSAYVGDVDMSGRRITVDWGLDY</sequence>
<dbReference type="InterPro" id="IPR009000">
    <property type="entry name" value="Transl_B-barrel_sf"/>
</dbReference>
<dbReference type="GO" id="GO:0006364">
    <property type="term" value="P:rRNA processing"/>
    <property type="evidence" value="ECO:0007669"/>
    <property type="project" value="UniProtKB-UniRule"/>
</dbReference>
<dbReference type="InterPro" id="IPR011961">
    <property type="entry name" value="RimM"/>
</dbReference>
<dbReference type="EMBL" id="CP013729">
    <property type="protein sequence ID" value="ALV08077.1"/>
    <property type="molecule type" value="Genomic_DNA"/>
</dbReference>
<dbReference type="GO" id="GO:0043022">
    <property type="term" value="F:ribosome binding"/>
    <property type="evidence" value="ECO:0007669"/>
    <property type="project" value="InterPro"/>
</dbReference>
<dbReference type="OrthoDB" id="9783509at2"/>
<dbReference type="RefSeq" id="WP_083525762.1">
    <property type="nucleotide sequence ID" value="NZ_CP013729.1"/>
</dbReference>
<dbReference type="GO" id="GO:0005737">
    <property type="term" value="C:cytoplasm"/>
    <property type="evidence" value="ECO:0007669"/>
    <property type="project" value="UniProtKB-SubCell"/>
</dbReference>
<dbReference type="NCBIfam" id="TIGR02273">
    <property type="entry name" value="16S_RimM"/>
    <property type="match status" value="1"/>
</dbReference>
<keyword evidence="5" id="KW-1185">Reference proteome</keyword>
<dbReference type="GO" id="GO:0042274">
    <property type="term" value="P:ribosomal small subunit biogenesis"/>
    <property type="evidence" value="ECO:0007669"/>
    <property type="project" value="UniProtKB-UniRule"/>
</dbReference>
<evidence type="ECO:0000259" key="3">
    <source>
        <dbReference type="Pfam" id="PF24986"/>
    </source>
</evidence>
<keyword evidence="1" id="KW-0963">Cytoplasm</keyword>
<accession>A0A0U3MHE6</accession>
<comment type="similarity">
    <text evidence="1">Belongs to the RimM family.</text>
</comment>
<dbReference type="STRING" id="76731.RD2015_3622"/>
<dbReference type="PATRIC" id="fig|76731.3.peg.3711"/>
<comment type="domain">
    <text evidence="1">The PRC barrel domain binds ribosomal protein uS19.</text>
</comment>
<reference evidence="4 5" key="1">
    <citation type="submission" date="2015-12" db="EMBL/GenBank/DDBJ databases">
        <title>Complete genome of Roseateles depolymerans KCTC 42856.</title>
        <authorList>
            <person name="Kim K.M."/>
        </authorList>
    </citation>
    <scope>NUCLEOTIDE SEQUENCE [LARGE SCALE GENOMIC DNA]</scope>
    <source>
        <strain evidence="4 5">KCTC 42856</strain>
    </source>
</reference>
<keyword evidence="1" id="KW-0698">rRNA processing</keyword>
<evidence type="ECO:0000256" key="1">
    <source>
        <dbReference type="HAMAP-Rule" id="MF_00014"/>
    </source>
</evidence>
<dbReference type="InterPro" id="IPR036976">
    <property type="entry name" value="RimM_N_sf"/>
</dbReference>
<comment type="function">
    <text evidence="1">An accessory protein needed during the final step in the assembly of 30S ribosomal subunit, possibly for assembly of the head region. Essential for efficient processing of 16S rRNA. May be needed both before and after RbfA during the maturation of 16S rRNA. It has affinity for free ribosomal 30S subunits but not for 70S ribosomes.</text>
</comment>
<proteinExistence type="inferred from homology"/>
<dbReference type="InterPro" id="IPR011033">
    <property type="entry name" value="PRC_barrel-like_sf"/>
</dbReference>